<comment type="similarity">
    <text evidence="2">Belongs to the mab-21 family.</text>
</comment>
<feature type="domain" description="Mab-21-like HhH/H2TH-like" evidence="8">
    <location>
        <begin position="287"/>
        <end position="375"/>
    </location>
</feature>
<dbReference type="Gene3D" id="1.10.1410.40">
    <property type="match status" value="1"/>
</dbReference>
<organism evidence="9 10">
    <name type="scientific">Pinctada imbricata</name>
    <name type="common">Atlantic pearl-oyster</name>
    <name type="synonym">Pinctada martensii</name>
    <dbReference type="NCBI Taxonomy" id="66713"/>
    <lineage>
        <taxon>Eukaryota</taxon>
        <taxon>Metazoa</taxon>
        <taxon>Spiralia</taxon>
        <taxon>Lophotrochozoa</taxon>
        <taxon>Mollusca</taxon>
        <taxon>Bivalvia</taxon>
        <taxon>Autobranchia</taxon>
        <taxon>Pteriomorphia</taxon>
        <taxon>Pterioida</taxon>
        <taxon>Pterioidea</taxon>
        <taxon>Pteriidae</taxon>
        <taxon>Pinctada</taxon>
    </lineage>
</organism>
<evidence type="ECO:0000313" key="9">
    <source>
        <dbReference type="EMBL" id="KAK3102761.1"/>
    </source>
</evidence>
<dbReference type="PANTHER" id="PTHR10656">
    <property type="entry name" value="CELL FATE DETERMINING PROTEIN MAB21-RELATED"/>
    <property type="match status" value="1"/>
</dbReference>
<accession>A0AA88YJC0</accession>
<evidence type="ECO:0000256" key="2">
    <source>
        <dbReference type="ARBA" id="ARBA00008307"/>
    </source>
</evidence>
<dbReference type="InterPro" id="IPR024810">
    <property type="entry name" value="MAB21L/cGLR"/>
</dbReference>
<evidence type="ECO:0000256" key="6">
    <source>
        <dbReference type="ARBA" id="ARBA00022842"/>
    </source>
</evidence>
<evidence type="ECO:0000256" key="7">
    <source>
        <dbReference type="SAM" id="MobiDB-lite"/>
    </source>
</evidence>
<dbReference type="EMBL" id="VSWD01000005">
    <property type="protein sequence ID" value="KAK3102761.1"/>
    <property type="molecule type" value="Genomic_DNA"/>
</dbReference>
<name>A0AA88YJC0_PINIB</name>
<evidence type="ECO:0000256" key="1">
    <source>
        <dbReference type="ARBA" id="ARBA00001946"/>
    </source>
</evidence>
<keyword evidence="5" id="KW-0479">Metal-binding</keyword>
<dbReference type="Pfam" id="PF20266">
    <property type="entry name" value="Mab-21_C"/>
    <property type="match status" value="1"/>
</dbReference>
<evidence type="ECO:0000256" key="4">
    <source>
        <dbReference type="ARBA" id="ARBA00022695"/>
    </source>
</evidence>
<feature type="region of interest" description="Disordered" evidence="7">
    <location>
        <begin position="173"/>
        <end position="196"/>
    </location>
</feature>
<dbReference type="PANTHER" id="PTHR10656:SF42">
    <property type="entry name" value="CYCLIC GMP-AMP SYNTHASE-LIKE PROTEIN-RELATED"/>
    <property type="match status" value="1"/>
</dbReference>
<gene>
    <name evidence="9" type="ORF">FSP39_013735</name>
</gene>
<comment type="caution">
    <text evidence="9">The sequence shown here is derived from an EMBL/GenBank/DDBJ whole genome shotgun (WGS) entry which is preliminary data.</text>
</comment>
<sequence>MEVRILRHNYLPSLYRQSTEKLPSTKLRRELGMTLSKALSEEVLPSEEFKEQFLQCMSQLLPFLKIPTFGIDCSDPPVYAGDITPWRPYSKRVPCFLIPMSIGKIAGKYFEPGYFVFPLPTPTNNKNNKKVKSVKINKLDVKSDDGMHISPKKMYKTLMTVLDTGIHKMKRFHAGKGKKKSTMTTGGRSSVTESVEETPVLAPSARLLLVDNDLALVMRTPDGSEAELIPTFAASKSGPFFVAKPFENDENPGSDMLWRVNFCTNEETIFKAVTSGDKMHRINAAKVLAYACKREWKLKHVTEYQIMNIVLHEVDFQVDHSPRWQRFSIDECLHLLLLRMLEFTRAKFLPHFFEQSMNLWSHLTEKQLAFMRGSLEQLTLDDDEMMRVVRRVRAEPIRF</sequence>
<dbReference type="AlphaFoldDB" id="A0AA88YJC0"/>
<dbReference type="InterPro" id="IPR046906">
    <property type="entry name" value="Mab-21_HhH/H2TH-like"/>
</dbReference>
<dbReference type="SMART" id="SM01265">
    <property type="entry name" value="Mab-21"/>
    <property type="match status" value="1"/>
</dbReference>
<protein>
    <recommendedName>
        <fullName evidence="8">Mab-21-like HhH/H2TH-like domain-containing protein</fullName>
    </recommendedName>
</protein>
<evidence type="ECO:0000259" key="8">
    <source>
        <dbReference type="Pfam" id="PF20266"/>
    </source>
</evidence>
<evidence type="ECO:0000256" key="5">
    <source>
        <dbReference type="ARBA" id="ARBA00022723"/>
    </source>
</evidence>
<keyword evidence="4" id="KW-0548">Nucleotidyltransferase</keyword>
<keyword evidence="6" id="KW-0460">Magnesium</keyword>
<evidence type="ECO:0000313" key="10">
    <source>
        <dbReference type="Proteomes" id="UP001186944"/>
    </source>
</evidence>
<reference evidence="9" key="1">
    <citation type="submission" date="2019-08" db="EMBL/GenBank/DDBJ databases">
        <title>The improved chromosome-level genome for the pearl oyster Pinctada fucata martensii using PacBio sequencing and Hi-C.</title>
        <authorList>
            <person name="Zheng Z."/>
        </authorList>
    </citation>
    <scope>NUCLEOTIDE SEQUENCE</scope>
    <source>
        <strain evidence="9">ZZ-2019</strain>
        <tissue evidence="9">Adductor muscle</tissue>
    </source>
</reference>
<dbReference type="Proteomes" id="UP001186944">
    <property type="component" value="Unassembled WGS sequence"/>
</dbReference>
<evidence type="ECO:0000256" key="3">
    <source>
        <dbReference type="ARBA" id="ARBA00022679"/>
    </source>
</evidence>
<keyword evidence="3" id="KW-0808">Transferase</keyword>
<comment type="cofactor">
    <cofactor evidence="1">
        <name>Mg(2+)</name>
        <dbReference type="ChEBI" id="CHEBI:18420"/>
    </cofactor>
</comment>
<dbReference type="GO" id="GO:0046872">
    <property type="term" value="F:metal ion binding"/>
    <property type="evidence" value="ECO:0007669"/>
    <property type="project" value="UniProtKB-KW"/>
</dbReference>
<keyword evidence="10" id="KW-1185">Reference proteome</keyword>
<dbReference type="GO" id="GO:0016779">
    <property type="term" value="F:nucleotidyltransferase activity"/>
    <property type="evidence" value="ECO:0007669"/>
    <property type="project" value="UniProtKB-KW"/>
</dbReference>
<proteinExistence type="inferred from homology"/>